<evidence type="ECO:0000313" key="2">
    <source>
        <dbReference type="Proteomes" id="UP001226867"/>
    </source>
</evidence>
<accession>A0ABT9S6C5</accession>
<dbReference type="GO" id="GO:0004527">
    <property type="term" value="F:exonuclease activity"/>
    <property type="evidence" value="ECO:0007669"/>
    <property type="project" value="UniProtKB-KW"/>
</dbReference>
<keyword evidence="2" id="KW-1185">Reference proteome</keyword>
<protein>
    <submittedName>
        <fullName evidence="1">Exonuclease III</fullName>
    </submittedName>
</protein>
<sequence length="30" mass="3551">MDALVRHQPIYQAMKFSDHAPIAIDYDFTR</sequence>
<comment type="caution">
    <text evidence="1">The sequence shown here is derived from an EMBL/GenBank/DDBJ whole genome shotgun (WGS) entry which is preliminary data.</text>
</comment>
<keyword evidence="1" id="KW-0540">Nuclease</keyword>
<dbReference type="EMBL" id="JAUSRO010000005">
    <property type="protein sequence ID" value="MDP9899449.1"/>
    <property type="molecule type" value="Genomic_DNA"/>
</dbReference>
<keyword evidence="1" id="KW-0269">Exonuclease</keyword>
<gene>
    <name evidence="1" type="ORF">J2W36_001700</name>
</gene>
<reference evidence="1 2" key="1">
    <citation type="submission" date="2023-07" db="EMBL/GenBank/DDBJ databases">
        <title>Sorghum-associated microbial communities from plants grown in Nebraska, USA.</title>
        <authorList>
            <person name="Schachtman D."/>
        </authorList>
    </citation>
    <scope>NUCLEOTIDE SEQUENCE [LARGE SCALE GENOMIC DNA]</scope>
    <source>
        <strain evidence="1 2">DS1607</strain>
    </source>
</reference>
<proteinExistence type="predicted"/>
<organism evidence="1 2">
    <name type="scientific">Variovorax ginsengisoli</name>
    <dbReference type="NCBI Taxonomy" id="363844"/>
    <lineage>
        <taxon>Bacteria</taxon>
        <taxon>Pseudomonadati</taxon>
        <taxon>Pseudomonadota</taxon>
        <taxon>Betaproteobacteria</taxon>
        <taxon>Burkholderiales</taxon>
        <taxon>Comamonadaceae</taxon>
        <taxon>Variovorax</taxon>
    </lineage>
</organism>
<keyword evidence="1" id="KW-0378">Hydrolase</keyword>
<dbReference type="Proteomes" id="UP001226867">
    <property type="component" value="Unassembled WGS sequence"/>
</dbReference>
<name>A0ABT9S6C5_9BURK</name>
<evidence type="ECO:0000313" key="1">
    <source>
        <dbReference type="EMBL" id="MDP9899449.1"/>
    </source>
</evidence>